<keyword evidence="6" id="KW-0964">Secreted</keyword>
<dbReference type="SUPFAM" id="SSF50630">
    <property type="entry name" value="Acid proteases"/>
    <property type="match status" value="1"/>
</dbReference>
<gene>
    <name evidence="19" type="ORF">ASPACDRAFT_45954</name>
</gene>
<dbReference type="GO" id="GO:0005576">
    <property type="term" value="C:extracellular region"/>
    <property type="evidence" value="ECO:0007669"/>
    <property type="project" value="UniProtKB-SubCell"/>
</dbReference>
<evidence type="ECO:0000313" key="19">
    <source>
        <dbReference type="EMBL" id="OJJ97100.1"/>
    </source>
</evidence>
<dbReference type="InterPro" id="IPR021109">
    <property type="entry name" value="Peptidase_aspartic_dom_sf"/>
</dbReference>
<dbReference type="CDD" id="cd06097">
    <property type="entry name" value="Aspergillopepsin_like"/>
    <property type="match status" value="1"/>
</dbReference>
<dbReference type="InterPro" id="IPR034163">
    <property type="entry name" value="Aspergillopepsin-like_cat_dom"/>
</dbReference>
<keyword evidence="8 17" id="KW-0732">Signal</keyword>
<evidence type="ECO:0000256" key="5">
    <source>
        <dbReference type="ARBA" id="ARBA00020252"/>
    </source>
</evidence>
<feature type="chain" id="PRO_5013313225" description="Aspergillopepsin-1" evidence="17">
    <location>
        <begin position="20"/>
        <end position="426"/>
    </location>
</feature>
<dbReference type="EC" id="3.4.23.18" evidence="4"/>
<dbReference type="InterPro" id="IPR001969">
    <property type="entry name" value="Aspartic_peptidase_AS"/>
</dbReference>
<dbReference type="STRING" id="690307.A0A1L9WLX8"/>
<feature type="domain" description="Peptidase A1" evidence="18">
    <location>
        <begin position="109"/>
        <end position="423"/>
    </location>
</feature>
<organism evidence="19 20">
    <name type="scientific">Aspergillus aculeatus (strain ATCC 16872 / CBS 172.66 / WB 5094)</name>
    <dbReference type="NCBI Taxonomy" id="690307"/>
    <lineage>
        <taxon>Eukaryota</taxon>
        <taxon>Fungi</taxon>
        <taxon>Dikarya</taxon>
        <taxon>Ascomycota</taxon>
        <taxon>Pezizomycotina</taxon>
        <taxon>Eurotiomycetes</taxon>
        <taxon>Eurotiomycetidae</taxon>
        <taxon>Eurotiales</taxon>
        <taxon>Aspergillaceae</taxon>
        <taxon>Aspergillus</taxon>
        <taxon>Aspergillus subgen. Circumdati</taxon>
    </lineage>
</organism>
<dbReference type="EMBL" id="KV878983">
    <property type="protein sequence ID" value="OJJ97100.1"/>
    <property type="molecule type" value="Genomic_DNA"/>
</dbReference>
<evidence type="ECO:0000256" key="7">
    <source>
        <dbReference type="ARBA" id="ARBA00022670"/>
    </source>
</evidence>
<dbReference type="GO" id="GO:0004190">
    <property type="term" value="F:aspartic-type endopeptidase activity"/>
    <property type="evidence" value="ECO:0007669"/>
    <property type="project" value="UniProtKB-KW"/>
</dbReference>
<dbReference type="Gene3D" id="2.40.70.10">
    <property type="entry name" value="Acid Proteases"/>
    <property type="match status" value="2"/>
</dbReference>
<evidence type="ECO:0000256" key="10">
    <source>
        <dbReference type="ARBA" id="ARBA00022801"/>
    </source>
</evidence>
<keyword evidence="9 16" id="KW-0064">Aspartyl protease</keyword>
<evidence type="ECO:0000256" key="1">
    <source>
        <dbReference type="ARBA" id="ARBA00000391"/>
    </source>
</evidence>
<evidence type="ECO:0000256" key="17">
    <source>
        <dbReference type="SAM" id="SignalP"/>
    </source>
</evidence>
<evidence type="ECO:0000256" key="6">
    <source>
        <dbReference type="ARBA" id="ARBA00022525"/>
    </source>
</evidence>
<dbReference type="PROSITE" id="PS00141">
    <property type="entry name" value="ASP_PROTEASE"/>
    <property type="match status" value="1"/>
</dbReference>
<evidence type="ECO:0000259" key="18">
    <source>
        <dbReference type="PROSITE" id="PS51767"/>
    </source>
</evidence>
<keyword evidence="10 16" id="KW-0378">Hydrolase</keyword>
<dbReference type="InterPro" id="IPR033121">
    <property type="entry name" value="PEPTIDASE_A1"/>
</dbReference>
<evidence type="ECO:0000256" key="9">
    <source>
        <dbReference type="ARBA" id="ARBA00022750"/>
    </source>
</evidence>
<dbReference type="Pfam" id="PF00026">
    <property type="entry name" value="Asp"/>
    <property type="match status" value="1"/>
</dbReference>
<comment type="similarity">
    <text evidence="3 16">Belongs to the peptidase A1 family.</text>
</comment>
<comment type="catalytic activity">
    <reaction evidence="1">
        <text>Hydrolysis of proteins with broad specificity. Generally favors hydrophobic residues in P1 and P1', but also accepts Lys in P1, which leads to activation of trypsinogen. Does not clot milk.</text>
        <dbReference type="EC" id="3.4.23.18"/>
    </reaction>
</comment>
<dbReference type="GO" id="GO:0006508">
    <property type="term" value="P:proteolysis"/>
    <property type="evidence" value="ECO:0007669"/>
    <property type="project" value="UniProtKB-KW"/>
</dbReference>
<evidence type="ECO:0000256" key="15">
    <source>
        <dbReference type="PIRSR" id="PIRSR601461-1"/>
    </source>
</evidence>
<evidence type="ECO:0000256" key="16">
    <source>
        <dbReference type="RuleBase" id="RU000454"/>
    </source>
</evidence>
<name>A0A1L9WLX8_ASPA1</name>
<feature type="active site" evidence="15">
    <location>
        <position position="125"/>
    </location>
</feature>
<sequence length="426" mass="44962">MQLLQSLFLFLFFSYSAVSLPTSGRTQHKGRSYKVSRIRRGEGELHGPSALRKAYRKFGIVPSNLNIELEDFAPVTTVKHNVVAASDNSAEPDQVGAVSATSVESDAEFVSPVEIGGQKIVVTFDTGSADFWVLDTRLNKTLDGHTQYNPANSTTFKDMPGATFNVSYGDNSFAAGPVGTDTVNIGGAIVKNQAIGIPTEVSQSFIEDTNSNGLVGLGFSSINSIEPQAQNTFFANAAANLDEPVFTSAIKSDGVGEYGFGLIDSSKYQGTMANVSVDSSNGYWQFDTAEFAVGNGSIQTINNTQTAIADTGTSLMLMDQQVVDAYYADVPSAVYVSSAGGYIFPCNTTLPSFSIAIGSQHLATVPGNLIEFSKVGTNTTTGQALCYGGIQSNSGASLQILGDVFLKAFYVVFDMRGPSLGVAAPV</sequence>
<keyword evidence="12" id="KW-0325">Glycoprotein</keyword>
<accession>A0A1L9WLX8</accession>
<keyword evidence="11" id="KW-0865">Zymogen</keyword>
<evidence type="ECO:0000256" key="4">
    <source>
        <dbReference type="ARBA" id="ARBA00013210"/>
    </source>
</evidence>
<evidence type="ECO:0000256" key="12">
    <source>
        <dbReference type="ARBA" id="ARBA00023180"/>
    </source>
</evidence>
<dbReference type="PRINTS" id="PR00792">
    <property type="entry name" value="PEPSIN"/>
</dbReference>
<dbReference type="FunFam" id="2.40.70.10:FF:000026">
    <property type="entry name" value="Endothiapepsin"/>
    <property type="match status" value="1"/>
</dbReference>
<dbReference type="OMA" id="NGVGEYE"/>
<dbReference type="Proteomes" id="UP000184546">
    <property type="component" value="Unassembled WGS sequence"/>
</dbReference>
<dbReference type="PANTHER" id="PTHR47966:SF23">
    <property type="entry name" value="ASPARTIC ENDOPEPTIDASE, PUTATIVE (AFU_ORTHOLOGUE AFUA_2G15950)-RELATED"/>
    <property type="match status" value="1"/>
</dbReference>
<protein>
    <recommendedName>
        <fullName evidence="5">Aspergillopepsin-1</fullName>
        <ecNumber evidence="4">3.4.23.18</ecNumber>
    </recommendedName>
    <alternativeName>
        <fullName evidence="13">Aspergillopepsin I</fullName>
    </alternativeName>
    <alternativeName>
        <fullName evidence="14">Aspergillopeptidase A</fullName>
    </alternativeName>
</protein>
<evidence type="ECO:0000256" key="2">
    <source>
        <dbReference type="ARBA" id="ARBA00004613"/>
    </source>
</evidence>
<feature type="active site" evidence="15">
    <location>
        <position position="310"/>
    </location>
</feature>
<dbReference type="RefSeq" id="XP_020053440.1">
    <property type="nucleotide sequence ID" value="XM_020201711.1"/>
</dbReference>
<evidence type="ECO:0000256" key="14">
    <source>
        <dbReference type="ARBA" id="ARBA00033457"/>
    </source>
</evidence>
<evidence type="ECO:0000256" key="8">
    <source>
        <dbReference type="ARBA" id="ARBA00022729"/>
    </source>
</evidence>
<feature type="signal peptide" evidence="17">
    <location>
        <begin position="1"/>
        <end position="19"/>
    </location>
</feature>
<evidence type="ECO:0000256" key="13">
    <source>
        <dbReference type="ARBA" id="ARBA00029931"/>
    </source>
</evidence>
<evidence type="ECO:0000256" key="11">
    <source>
        <dbReference type="ARBA" id="ARBA00023145"/>
    </source>
</evidence>
<dbReference type="FunFam" id="2.40.70.10:FF:000024">
    <property type="entry name" value="Endothiapepsin"/>
    <property type="match status" value="1"/>
</dbReference>
<comment type="subcellular location">
    <subcellularLocation>
        <location evidence="2">Secreted</location>
    </subcellularLocation>
</comment>
<dbReference type="OrthoDB" id="2747330at2759"/>
<dbReference type="PANTHER" id="PTHR47966">
    <property type="entry name" value="BETA-SITE APP-CLEAVING ENZYME, ISOFORM A-RELATED"/>
    <property type="match status" value="1"/>
</dbReference>
<keyword evidence="7 16" id="KW-0645">Protease</keyword>
<keyword evidence="20" id="KW-1185">Reference proteome</keyword>
<evidence type="ECO:0000313" key="20">
    <source>
        <dbReference type="Proteomes" id="UP000184546"/>
    </source>
</evidence>
<dbReference type="AlphaFoldDB" id="A0A1L9WLX8"/>
<proteinExistence type="inferred from homology"/>
<reference evidence="20" key="1">
    <citation type="journal article" date="2017" name="Genome Biol.">
        <title>Comparative genomics reveals high biological diversity and specific adaptations in the industrially and medically important fungal genus Aspergillus.</title>
        <authorList>
            <person name="de Vries R.P."/>
            <person name="Riley R."/>
            <person name="Wiebenga A."/>
            <person name="Aguilar-Osorio G."/>
            <person name="Amillis S."/>
            <person name="Uchima C.A."/>
            <person name="Anderluh G."/>
            <person name="Asadollahi M."/>
            <person name="Askin M."/>
            <person name="Barry K."/>
            <person name="Battaglia E."/>
            <person name="Bayram O."/>
            <person name="Benocci T."/>
            <person name="Braus-Stromeyer S.A."/>
            <person name="Caldana C."/>
            <person name="Canovas D."/>
            <person name="Cerqueira G.C."/>
            <person name="Chen F."/>
            <person name="Chen W."/>
            <person name="Choi C."/>
            <person name="Clum A."/>
            <person name="Dos Santos R.A."/>
            <person name="Damasio A.R."/>
            <person name="Diallinas G."/>
            <person name="Emri T."/>
            <person name="Fekete E."/>
            <person name="Flipphi M."/>
            <person name="Freyberg S."/>
            <person name="Gallo A."/>
            <person name="Gournas C."/>
            <person name="Habgood R."/>
            <person name="Hainaut M."/>
            <person name="Harispe M.L."/>
            <person name="Henrissat B."/>
            <person name="Hilden K.S."/>
            <person name="Hope R."/>
            <person name="Hossain A."/>
            <person name="Karabika E."/>
            <person name="Karaffa L."/>
            <person name="Karanyi Z."/>
            <person name="Krasevec N."/>
            <person name="Kuo A."/>
            <person name="Kusch H."/>
            <person name="LaButti K."/>
            <person name="Lagendijk E.L."/>
            <person name="Lapidus A."/>
            <person name="Levasseur A."/>
            <person name="Lindquist E."/>
            <person name="Lipzen A."/>
            <person name="Logrieco A.F."/>
            <person name="MacCabe A."/>
            <person name="Maekelae M.R."/>
            <person name="Malavazi I."/>
            <person name="Melin P."/>
            <person name="Meyer V."/>
            <person name="Mielnichuk N."/>
            <person name="Miskei M."/>
            <person name="Molnar A.P."/>
            <person name="Mule G."/>
            <person name="Ngan C.Y."/>
            <person name="Orejas M."/>
            <person name="Orosz E."/>
            <person name="Ouedraogo J.P."/>
            <person name="Overkamp K.M."/>
            <person name="Park H.-S."/>
            <person name="Perrone G."/>
            <person name="Piumi F."/>
            <person name="Punt P.J."/>
            <person name="Ram A.F."/>
            <person name="Ramon A."/>
            <person name="Rauscher S."/>
            <person name="Record E."/>
            <person name="Riano-Pachon D.M."/>
            <person name="Robert V."/>
            <person name="Roehrig J."/>
            <person name="Ruller R."/>
            <person name="Salamov A."/>
            <person name="Salih N.S."/>
            <person name="Samson R.A."/>
            <person name="Sandor E."/>
            <person name="Sanguinetti M."/>
            <person name="Schuetze T."/>
            <person name="Sepcic K."/>
            <person name="Shelest E."/>
            <person name="Sherlock G."/>
            <person name="Sophianopoulou V."/>
            <person name="Squina F.M."/>
            <person name="Sun H."/>
            <person name="Susca A."/>
            <person name="Todd R.B."/>
            <person name="Tsang A."/>
            <person name="Unkles S.E."/>
            <person name="van de Wiele N."/>
            <person name="van Rossen-Uffink D."/>
            <person name="Oliveira J.V."/>
            <person name="Vesth T.C."/>
            <person name="Visser J."/>
            <person name="Yu J.-H."/>
            <person name="Zhou M."/>
            <person name="Andersen M.R."/>
            <person name="Archer D.B."/>
            <person name="Baker S.E."/>
            <person name="Benoit I."/>
            <person name="Brakhage A.A."/>
            <person name="Braus G.H."/>
            <person name="Fischer R."/>
            <person name="Frisvad J.C."/>
            <person name="Goldman G.H."/>
            <person name="Houbraken J."/>
            <person name="Oakley B."/>
            <person name="Pocsi I."/>
            <person name="Scazzocchio C."/>
            <person name="Seiboth B."/>
            <person name="vanKuyk P.A."/>
            <person name="Wortman J."/>
            <person name="Dyer P.S."/>
            <person name="Grigoriev I.V."/>
        </authorList>
    </citation>
    <scope>NUCLEOTIDE SEQUENCE [LARGE SCALE GENOMIC DNA]</scope>
    <source>
        <strain evidence="20">ATCC 16872 / CBS 172.66 / WB 5094</strain>
    </source>
</reference>
<evidence type="ECO:0000256" key="3">
    <source>
        <dbReference type="ARBA" id="ARBA00007447"/>
    </source>
</evidence>
<dbReference type="PROSITE" id="PS51767">
    <property type="entry name" value="PEPTIDASE_A1"/>
    <property type="match status" value="1"/>
</dbReference>
<dbReference type="VEuPathDB" id="FungiDB:ASPACDRAFT_45954"/>
<dbReference type="GeneID" id="30975525"/>
<dbReference type="InterPro" id="IPR001461">
    <property type="entry name" value="Aspartic_peptidase_A1"/>
</dbReference>